<evidence type="ECO:0000313" key="4">
    <source>
        <dbReference type="EMBL" id="PSS19191.1"/>
    </source>
</evidence>
<name>A0A2R6R1R7_ACTCC</name>
<dbReference type="Proteomes" id="UP000241394">
    <property type="component" value="Chromosome LG10"/>
</dbReference>
<comment type="caution">
    <text evidence="4">The sequence shown here is derived from an EMBL/GenBank/DDBJ whole genome shotgun (WGS) entry which is preliminary data.</text>
</comment>
<dbReference type="Gramene" id="PSS19191">
    <property type="protein sequence ID" value="PSS19191"/>
    <property type="gene ID" value="CEY00_Acc11213"/>
</dbReference>
<dbReference type="InParanoid" id="A0A2R6R1R7"/>
<dbReference type="OrthoDB" id="1580329at2759"/>
<evidence type="ECO:0000256" key="3">
    <source>
        <dbReference type="SAM" id="SignalP"/>
    </source>
</evidence>
<dbReference type="Gene3D" id="3.40.50.1110">
    <property type="entry name" value="SGNH hydrolase"/>
    <property type="match status" value="1"/>
</dbReference>
<dbReference type="InterPro" id="IPR001087">
    <property type="entry name" value="GDSL"/>
</dbReference>
<sequence>MASTTTTATAVTLFFLVTLLSSLFVPSTTQVIKGCPFNSVYIFGDASLMADHLASVFHIPSPNNPYTKATGATFATTGATVMSTPFFVERGIQPPPSYNSLDTQIKSFTQLLNTICGSPNECAKKLRRTLLFVDQIGTNEYKYAFLQGKSINEVSSYVPQVVEGIKNTIRSFIKAGATHLIVPGSPPMGCFPGYLTLLRSKDPMHYDVNKCHIGLNTFTRLHNDHLRQALVELRMEFPGVEIVYGDYYNAFMAILRNHDILGFKKGSLMKACCGFGGPYNFHPEKMCGDGGVRVCSDPTKYVHWDGFHLTEEATKNVVEAFVAGKGFVYPEFKFPEVMHCIM</sequence>
<keyword evidence="3" id="KW-0732">Signal</keyword>
<proteinExistence type="inferred from homology"/>
<feature type="signal peptide" evidence="3">
    <location>
        <begin position="1"/>
        <end position="29"/>
    </location>
</feature>
<dbReference type="Pfam" id="PF00657">
    <property type="entry name" value="Lipase_GDSL"/>
    <property type="match status" value="1"/>
</dbReference>
<dbReference type="AlphaFoldDB" id="A0A2R6R1R7"/>
<dbReference type="STRING" id="1590841.A0A2R6R1R7"/>
<keyword evidence="5" id="KW-1185">Reference proteome</keyword>
<protein>
    <submittedName>
        <fullName evidence="4">GDSL esterase/lipase</fullName>
    </submittedName>
</protein>
<accession>A0A2R6R1R7</accession>
<organism evidence="4 5">
    <name type="scientific">Actinidia chinensis var. chinensis</name>
    <name type="common">Chinese soft-hair kiwi</name>
    <dbReference type="NCBI Taxonomy" id="1590841"/>
    <lineage>
        <taxon>Eukaryota</taxon>
        <taxon>Viridiplantae</taxon>
        <taxon>Streptophyta</taxon>
        <taxon>Embryophyta</taxon>
        <taxon>Tracheophyta</taxon>
        <taxon>Spermatophyta</taxon>
        <taxon>Magnoliopsida</taxon>
        <taxon>eudicotyledons</taxon>
        <taxon>Gunneridae</taxon>
        <taxon>Pentapetalae</taxon>
        <taxon>asterids</taxon>
        <taxon>Ericales</taxon>
        <taxon>Actinidiaceae</taxon>
        <taxon>Actinidia</taxon>
    </lineage>
</organism>
<dbReference type="PANTHER" id="PTHR22835:SF515">
    <property type="entry name" value="ACETYLAJMALAN ESTERASE-LIKE"/>
    <property type="match status" value="1"/>
</dbReference>
<evidence type="ECO:0000256" key="2">
    <source>
        <dbReference type="ARBA" id="ARBA00023180"/>
    </source>
</evidence>
<evidence type="ECO:0000256" key="1">
    <source>
        <dbReference type="ARBA" id="ARBA00008668"/>
    </source>
</evidence>
<dbReference type="EMBL" id="NKQK01000010">
    <property type="protein sequence ID" value="PSS19191.1"/>
    <property type="molecule type" value="Genomic_DNA"/>
</dbReference>
<reference evidence="4 5" key="1">
    <citation type="submission" date="2017-07" db="EMBL/GenBank/DDBJ databases">
        <title>An improved, manually edited Actinidia chinensis var. chinensis (kiwifruit) genome highlights the challenges associated with draft genomes and gene prediction in plants.</title>
        <authorList>
            <person name="Pilkington S."/>
            <person name="Crowhurst R."/>
            <person name="Hilario E."/>
            <person name="Nardozza S."/>
            <person name="Fraser L."/>
            <person name="Peng Y."/>
            <person name="Gunaseelan K."/>
            <person name="Simpson R."/>
            <person name="Tahir J."/>
            <person name="Deroles S."/>
            <person name="Templeton K."/>
            <person name="Luo Z."/>
            <person name="Davy M."/>
            <person name="Cheng C."/>
            <person name="Mcneilage M."/>
            <person name="Scaglione D."/>
            <person name="Liu Y."/>
            <person name="Zhang Q."/>
            <person name="Datson P."/>
            <person name="De Silva N."/>
            <person name="Gardiner S."/>
            <person name="Bassett H."/>
            <person name="Chagne D."/>
            <person name="Mccallum J."/>
            <person name="Dzierzon H."/>
            <person name="Deng C."/>
            <person name="Wang Y.-Y."/>
            <person name="Barron N."/>
            <person name="Manako K."/>
            <person name="Bowen J."/>
            <person name="Foster T."/>
            <person name="Erridge Z."/>
            <person name="Tiffin H."/>
            <person name="Waite C."/>
            <person name="Davies K."/>
            <person name="Grierson E."/>
            <person name="Laing W."/>
            <person name="Kirk R."/>
            <person name="Chen X."/>
            <person name="Wood M."/>
            <person name="Montefiori M."/>
            <person name="Brummell D."/>
            <person name="Schwinn K."/>
            <person name="Catanach A."/>
            <person name="Fullerton C."/>
            <person name="Li D."/>
            <person name="Meiyalaghan S."/>
            <person name="Nieuwenhuizen N."/>
            <person name="Read N."/>
            <person name="Prakash R."/>
            <person name="Hunter D."/>
            <person name="Zhang H."/>
            <person name="Mckenzie M."/>
            <person name="Knabel M."/>
            <person name="Harris A."/>
            <person name="Allan A."/>
            <person name="Chen A."/>
            <person name="Janssen B."/>
            <person name="Plunkett B."/>
            <person name="Dwamena C."/>
            <person name="Voogd C."/>
            <person name="Leif D."/>
            <person name="Lafferty D."/>
            <person name="Souleyre E."/>
            <person name="Varkonyi-Gasic E."/>
            <person name="Gambi F."/>
            <person name="Hanley J."/>
            <person name="Yao J.-L."/>
            <person name="Cheung J."/>
            <person name="David K."/>
            <person name="Warren B."/>
            <person name="Marsh K."/>
            <person name="Snowden K."/>
            <person name="Lin-Wang K."/>
            <person name="Brian L."/>
            <person name="Martinez-Sanchez M."/>
            <person name="Wang M."/>
            <person name="Ileperuma N."/>
            <person name="Macnee N."/>
            <person name="Campin R."/>
            <person name="Mcatee P."/>
            <person name="Drummond R."/>
            <person name="Espley R."/>
            <person name="Ireland H."/>
            <person name="Wu R."/>
            <person name="Atkinson R."/>
            <person name="Karunairetnam S."/>
            <person name="Bulley S."/>
            <person name="Chunkath S."/>
            <person name="Hanley Z."/>
            <person name="Storey R."/>
            <person name="Thrimawithana A."/>
            <person name="Thomson S."/>
            <person name="David C."/>
            <person name="Testolin R."/>
        </authorList>
    </citation>
    <scope>NUCLEOTIDE SEQUENCE [LARGE SCALE GENOMIC DNA]</scope>
    <source>
        <strain evidence="5">cv. Red5</strain>
        <tissue evidence="4">Young leaf</tissue>
    </source>
</reference>
<reference evidence="5" key="2">
    <citation type="journal article" date="2018" name="BMC Genomics">
        <title>A manually annotated Actinidia chinensis var. chinensis (kiwifruit) genome highlights the challenges associated with draft genomes and gene prediction in plants.</title>
        <authorList>
            <person name="Pilkington S.M."/>
            <person name="Crowhurst R."/>
            <person name="Hilario E."/>
            <person name="Nardozza S."/>
            <person name="Fraser L."/>
            <person name="Peng Y."/>
            <person name="Gunaseelan K."/>
            <person name="Simpson R."/>
            <person name="Tahir J."/>
            <person name="Deroles S.C."/>
            <person name="Templeton K."/>
            <person name="Luo Z."/>
            <person name="Davy M."/>
            <person name="Cheng C."/>
            <person name="McNeilage M."/>
            <person name="Scaglione D."/>
            <person name="Liu Y."/>
            <person name="Zhang Q."/>
            <person name="Datson P."/>
            <person name="De Silva N."/>
            <person name="Gardiner S.E."/>
            <person name="Bassett H."/>
            <person name="Chagne D."/>
            <person name="McCallum J."/>
            <person name="Dzierzon H."/>
            <person name="Deng C."/>
            <person name="Wang Y.Y."/>
            <person name="Barron L."/>
            <person name="Manako K."/>
            <person name="Bowen J."/>
            <person name="Foster T.M."/>
            <person name="Erridge Z.A."/>
            <person name="Tiffin H."/>
            <person name="Waite C.N."/>
            <person name="Davies K.M."/>
            <person name="Grierson E.P."/>
            <person name="Laing W.A."/>
            <person name="Kirk R."/>
            <person name="Chen X."/>
            <person name="Wood M."/>
            <person name="Montefiori M."/>
            <person name="Brummell D.A."/>
            <person name="Schwinn K.E."/>
            <person name="Catanach A."/>
            <person name="Fullerton C."/>
            <person name="Li D."/>
            <person name="Meiyalaghan S."/>
            <person name="Nieuwenhuizen N."/>
            <person name="Read N."/>
            <person name="Prakash R."/>
            <person name="Hunter D."/>
            <person name="Zhang H."/>
            <person name="McKenzie M."/>
            <person name="Knabel M."/>
            <person name="Harris A."/>
            <person name="Allan A.C."/>
            <person name="Gleave A."/>
            <person name="Chen A."/>
            <person name="Janssen B.J."/>
            <person name="Plunkett B."/>
            <person name="Ampomah-Dwamena C."/>
            <person name="Voogd C."/>
            <person name="Leif D."/>
            <person name="Lafferty D."/>
            <person name="Souleyre E.J.F."/>
            <person name="Varkonyi-Gasic E."/>
            <person name="Gambi F."/>
            <person name="Hanley J."/>
            <person name="Yao J.L."/>
            <person name="Cheung J."/>
            <person name="David K.M."/>
            <person name="Warren B."/>
            <person name="Marsh K."/>
            <person name="Snowden K.C."/>
            <person name="Lin-Wang K."/>
            <person name="Brian L."/>
            <person name="Martinez-Sanchez M."/>
            <person name="Wang M."/>
            <person name="Ileperuma N."/>
            <person name="Macnee N."/>
            <person name="Campin R."/>
            <person name="McAtee P."/>
            <person name="Drummond R.S.M."/>
            <person name="Espley R.V."/>
            <person name="Ireland H.S."/>
            <person name="Wu R."/>
            <person name="Atkinson R.G."/>
            <person name="Karunairetnam S."/>
            <person name="Bulley S."/>
            <person name="Chunkath S."/>
            <person name="Hanley Z."/>
            <person name="Storey R."/>
            <person name="Thrimawithana A.H."/>
            <person name="Thomson S."/>
            <person name="David C."/>
            <person name="Testolin R."/>
            <person name="Huang H."/>
            <person name="Hellens R.P."/>
            <person name="Schaffer R.J."/>
        </authorList>
    </citation>
    <scope>NUCLEOTIDE SEQUENCE [LARGE SCALE GENOMIC DNA]</scope>
    <source>
        <strain evidence="5">cv. Red5</strain>
    </source>
</reference>
<dbReference type="InterPro" id="IPR036514">
    <property type="entry name" value="SGNH_hydro_sf"/>
</dbReference>
<keyword evidence="2" id="KW-0325">Glycoprotein</keyword>
<gene>
    <name evidence="4" type="ORF">CEY00_Acc11213</name>
</gene>
<evidence type="ECO:0000313" key="5">
    <source>
        <dbReference type="Proteomes" id="UP000241394"/>
    </source>
</evidence>
<comment type="similarity">
    <text evidence="1">Belongs to the 'GDSL' lipolytic enzyme family.</text>
</comment>
<dbReference type="PANTHER" id="PTHR22835">
    <property type="entry name" value="ZINC FINGER FYVE DOMAIN CONTAINING PROTEIN"/>
    <property type="match status" value="1"/>
</dbReference>
<dbReference type="OMA" id="NHCFFLI"/>
<dbReference type="GO" id="GO:0016788">
    <property type="term" value="F:hydrolase activity, acting on ester bonds"/>
    <property type="evidence" value="ECO:0007669"/>
    <property type="project" value="InterPro"/>
</dbReference>
<feature type="chain" id="PRO_5044506741" evidence="3">
    <location>
        <begin position="30"/>
        <end position="342"/>
    </location>
</feature>